<gene>
    <name evidence="2" type="ORF">M8044_000426</name>
</gene>
<evidence type="ECO:0000313" key="2">
    <source>
        <dbReference type="EMBL" id="MDC9032204.1"/>
    </source>
</evidence>
<proteinExistence type="predicted"/>
<keyword evidence="1" id="KW-0472">Membrane</keyword>
<dbReference type="EMBL" id="JANHJP010000008">
    <property type="protein sequence ID" value="MDC9032204.1"/>
    <property type="molecule type" value="Genomic_DNA"/>
</dbReference>
<feature type="transmembrane region" description="Helical" evidence="1">
    <location>
        <begin position="25"/>
        <end position="44"/>
    </location>
</feature>
<evidence type="ECO:0000256" key="1">
    <source>
        <dbReference type="SAM" id="Phobius"/>
    </source>
</evidence>
<keyword evidence="1" id="KW-0812">Transmembrane</keyword>
<feature type="transmembrane region" description="Helical" evidence="1">
    <location>
        <begin position="119"/>
        <end position="145"/>
    </location>
</feature>
<reference evidence="2 3" key="1">
    <citation type="journal article" date="2023" name="Plant">
        <title>Draft Genome Sequence Resource of CBPPT1, a 'Candidatus Phytoplasma trifolii'-Related Strain Associated with Potato Purple Top Disease in the Columbia Basin, U.S.A.</title>
        <authorList>
            <person name="Wei W."/>
            <person name="Shao J."/>
            <person name="Bottner-Parker K.D."/>
            <person name="Zhao Y."/>
        </authorList>
    </citation>
    <scope>NUCLEOTIDE SEQUENCE [LARGE SCALE GENOMIC DNA]</scope>
    <source>
        <strain evidence="2 3">CBPPT1</strain>
    </source>
</reference>
<evidence type="ECO:0000313" key="3">
    <source>
        <dbReference type="Proteomes" id="UP001221763"/>
    </source>
</evidence>
<organism evidence="2 3">
    <name type="scientific">Columbia Basin potato purple top phytoplasma</name>
    <dbReference type="NCBI Taxonomy" id="307134"/>
    <lineage>
        <taxon>Bacteria</taxon>
        <taxon>Bacillati</taxon>
        <taxon>Mycoplasmatota</taxon>
        <taxon>Mollicutes</taxon>
        <taxon>Acholeplasmatales</taxon>
        <taxon>Acholeplasmataceae</taxon>
        <taxon>Candidatus Phytoplasma</taxon>
        <taxon>16SrVI (Clover proliferation group)</taxon>
    </lineage>
</organism>
<accession>A0ABT5L9C7</accession>
<feature type="transmembrane region" description="Helical" evidence="1">
    <location>
        <begin position="94"/>
        <end position="113"/>
    </location>
</feature>
<sequence>MNLYKKIILFFKEKIVPNCSNHNKYFRFVIIILGFLFFCLTASYEYKERKIWQDGNIFRNGDTLQKIKNIFDKGKIEKYQLEEKNYEGEKEQTFIIFKGMFIGIIIFSIMLGFKKGLAGISLGVFVGSFVGVWVSILFPSFVYFLEFIFAGKIFL</sequence>
<dbReference type="RefSeq" id="WP_273585403.1">
    <property type="nucleotide sequence ID" value="NZ_JANHJP010000008.1"/>
</dbReference>
<dbReference type="Proteomes" id="UP001221763">
    <property type="component" value="Unassembled WGS sequence"/>
</dbReference>
<keyword evidence="1" id="KW-1133">Transmembrane helix</keyword>
<comment type="caution">
    <text evidence="2">The sequence shown here is derived from an EMBL/GenBank/DDBJ whole genome shotgun (WGS) entry which is preliminary data.</text>
</comment>
<keyword evidence="3" id="KW-1185">Reference proteome</keyword>
<protein>
    <submittedName>
        <fullName evidence="2">Uncharacterized protein</fullName>
    </submittedName>
</protein>
<name>A0ABT5L9C7_9MOLU</name>